<dbReference type="InterPro" id="IPR056555">
    <property type="entry name" value="NFD4_C"/>
</dbReference>
<feature type="domain" description="Nodulin-like" evidence="7">
    <location>
        <begin position="1"/>
        <end position="91"/>
    </location>
</feature>
<comment type="caution">
    <text evidence="9">The sequence shown here is derived from an EMBL/GenBank/DDBJ whole genome shotgun (WGS) entry which is preliminary data.</text>
</comment>
<evidence type="ECO:0000256" key="4">
    <source>
        <dbReference type="ARBA" id="ARBA00023136"/>
    </source>
</evidence>
<protein>
    <recommendedName>
        <fullName evidence="11">Nodulin-like domain-containing protein</fullName>
    </recommendedName>
</protein>
<keyword evidence="4 6" id="KW-0472">Membrane</keyword>
<feature type="transmembrane region" description="Helical" evidence="6">
    <location>
        <begin position="363"/>
        <end position="389"/>
    </location>
</feature>
<feature type="transmembrane region" description="Helical" evidence="6">
    <location>
        <begin position="249"/>
        <end position="274"/>
    </location>
</feature>
<keyword evidence="10" id="KW-1185">Reference proteome</keyword>
<feature type="domain" description="NFD4 C-terminal" evidence="8">
    <location>
        <begin position="369"/>
        <end position="530"/>
    </location>
</feature>
<feature type="transmembrane region" description="Helical" evidence="6">
    <location>
        <begin position="466"/>
        <end position="488"/>
    </location>
</feature>
<dbReference type="AlphaFoldDB" id="A0A540KIK5"/>
<proteinExistence type="predicted"/>
<dbReference type="Gene3D" id="1.20.1250.20">
    <property type="entry name" value="MFS general substrate transporter like domains"/>
    <property type="match status" value="1"/>
</dbReference>
<evidence type="ECO:0000256" key="6">
    <source>
        <dbReference type="SAM" id="Phobius"/>
    </source>
</evidence>
<feature type="region of interest" description="Disordered" evidence="5">
    <location>
        <begin position="620"/>
        <end position="660"/>
    </location>
</feature>
<evidence type="ECO:0000256" key="5">
    <source>
        <dbReference type="SAM" id="MobiDB-lite"/>
    </source>
</evidence>
<evidence type="ECO:0008006" key="11">
    <source>
        <dbReference type="Google" id="ProtNLM"/>
    </source>
</evidence>
<dbReference type="GO" id="GO:0016020">
    <property type="term" value="C:membrane"/>
    <property type="evidence" value="ECO:0007669"/>
    <property type="project" value="UniProtKB-SubCell"/>
</dbReference>
<evidence type="ECO:0000256" key="1">
    <source>
        <dbReference type="ARBA" id="ARBA00004141"/>
    </source>
</evidence>
<evidence type="ECO:0000259" key="8">
    <source>
        <dbReference type="Pfam" id="PF23262"/>
    </source>
</evidence>
<evidence type="ECO:0000259" key="7">
    <source>
        <dbReference type="Pfam" id="PF06813"/>
    </source>
</evidence>
<dbReference type="InterPro" id="IPR036259">
    <property type="entry name" value="MFS_trans_sf"/>
</dbReference>
<feature type="transmembrane region" description="Helical" evidence="6">
    <location>
        <begin position="409"/>
        <end position="429"/>
    </location>
</feature>
<evidence type="ECO:0000256" key="2">
    <source>
        <dbReference type="ARBA" id="ARBA00022692"/>
    </source>
</evidence>
<feature type="transmembrane region" description="Helical" evidence="6">
    <location>
        <begin position="183"/>
        <end position="206"/>
    </location>
</feature>
<evidence type="ECO:0000313" key="9">
    <source>
        <dbReference type="EMBL" id="TQD74019.1"/>
    </source>
</evidence>
<feature type="domain" description="Nodulin-like" evidence="7">
    <location>
        <begin position="114"/>
        <end position="269"/>
    </location>
</feature>
<feature type="transmembrane region" description="Helical" evidence="6">
    <location>
        <begin position="218"/>
        <end position="237"/>
    </location>
</feature>
<dbReference type="CDD" id="cd17354">
    <property type="entry name" value="MFS_Mch1p_like"/>
    <property type="match status" value="1"/>
</dbReference>
<dbReference type="InterPro" id="IPR010658">
    <property type="entry name" value="Nodulin-like"/>
</dbReference>
<dbReference type="PANTHER" id="PTHR21576:SF44">
    <property type="entry name" value="MAJOR FACILITATOR SUPERFAMILY PROTEIN"/>
    <property type="match status" value="1"/>
</dbReference>
<organism evidence="9 10">
    <name type="scientific">Malus baccata</name>
    <name type="common">Siberian crab apple</name>
    <name type="synonym">Pyrus baccata</name>
    <dbReference type="NCBI Taxonomy" id="106549"/>
    <lineage>
        <taxon>Eukaryota</taxon>
        <taxon>Viridiplantae</taxon>
        <taxon>Streptophyta</taxon>
        <taxon>Embryophyta</taxon>
        <taxon>Tracheophyta</taxon>
        <taxon>Spermatophyta</taxon>
        <taxon>Magnoliopsida</taxon>
        <taxon>eudicotyledons</taxon>
        <taxon>Gunneridae</taxon>
        <taxon>Pentapetalae</taxon>
        <taxon>rosids</taxon>
        <taxon>fabids</taxon>
        <taxon>Rosales</taxon>
        <taxon>Rosaceae</taxon>
        <taxon>Amygdaloideae</taxon>
        <taxon>Maleae</taxon>
        <taxon>Malus</taxon>
    </lineage>
</organism>
<evidence type="ECO:0000256" key="3">
    <source>
        <dbReference type="ARBA" id="ARBA00022989"/>
    </source>
</evidence>
<evidence type="ECO:0000313" key="10">
    <source>
        <dbReference type="Proteomes" id="UP000315295"/>
    </source>
</evidence>
<reference evidence="9 10" key="1">
    <citation type="journal article" date="2019" name="G3 (Bethesda)">
        <title>Sequencing of a Wild Apple (Malus baccata) Genome Unravels the Differences Between Cultivated and Wild Apple Species Regarding Disease Resistance and Cold Tolerance.</title>
        <authorList>
            <person name="Chen X."/>
        </authorList>
    </citation>
    <scope>NUCLEOTIDE SEQUENCE [LARGE SCALE GENOMIC DNA]</scope>
    <source>
        <strain evidence="10">cv. Shandingzi</strain>
        <tissue evidence="9">Leaves</tissue>
    </source>
</reference>
<dbReference type="Pfam" id="PF23262">
    <property type="entry name" value="NFD4_C"/>
    <property type="match status" value="1"/>
</dbReference>
<feature type="transmembrane region" description="Helical" evidence="6">
    <location>
        <begin position="441"/>
        <end position="460"/>
    </location>
</feature>
<dbReference type="PANTHER" id="PTHR21576">
    <property type="entry name" value="UNCHARACTERIZED NODULIN-LIKE PROTEIN"/>
    <property type="match status" value="1"/>
</dbReference>
<feature type="compositionally biased region" description="Polar residues" evidence="5">
    <location>
        <begin position="642"/>
        <end position="660"/>
    </location>
</feature>
<comment type="subcellular location">
    <subcellularLocation>
        <location evidence="1">Membrane</location>
        <topology evidence="1">Multi-pass membrane protein</topology>
    </subcellularLocation>
</comment>
<dbReference type="STRING" id="106549.A0A540KIK5"/>
<dbReference type="Proteomes" id="UP000315295">
    <property type="component" value="Unassembled WGS sequence"/>
</dbReference>
<sequence length="660" mass="71865">MWIQSFAGIGYLFGSISPVIKSTMGYSQRQLAILGVAKDLGDSVGFVAGSLLSEILPTWGLLVIGAAFNLVGYGLLWLIVSQTLPAFPLWVERRGVKVLTADSLLPFELAAFASVDVFDLCICIFVGTNGETFFNTAALISCVQNFPKSRGPIVGILKGYAGLSSAILTQIYAMINAPNESSLIFMIAVGPSMVAIALMFIVRPVGGHRQVRPSDNSSFLFTYSVCLVLAAYMFGVLLLEDLVNISQTLITLCAVILIVLILLPIVIPVILVFFSEPTHSVQESLLLESQSEEAGKSEEDKTEVILSEVESEVEDEKSREVDSLPMSERQKRIAQLQAKLFQAAAVGAVRVKRRKGPRRGEDFTLLQALVKADFWLIFVSLLLAAGSGLTIIDNLGQITESLGYDDSSIYVSMISIWNFLGRVGGGYFSEIIVRDYAYPRPVAMAVVQVIMALGLFYYAVGLPGQIYVITVLVGLGYGAHWAILPAAVSELFGLKSFGALYNFLTMANPAGTLIFSEVIASGIYDHYAKEQAALRRQISGSMLIKPLRDDDSLTCVGTEGLYTALWIEHLSCKSEGQLDTYGDQHIASERPFFPMNPSSALNMKWNSILFRVTTEEQFDDKPESSLVAATRSHSNKDKVLHSISNKDTGAAAQSQSEKDL</sequence>
<feature type="transmembrane region" description="Helical" evidence="6">
    <location>
        <begin position="59"/>
        <end position="80"/>
    </location>
</feature>
<name>A0A540KIK5_MALBA</name>
<gene>
    <name evidence="9" type="ORF">C1H46_040453</name>
</gene>
<keyword evidence="2 6" id="KW-0812">Transmembrane</keyword>
<dbReference type="SUPFAM" id="SSF103473">
    <property type="entry name" value="MFS general substrate transporter"/>
    <property type="match status" value="2"/>
</dbReference>
<keyword evidence="3 6" id="KW-1133">Transmembrane helix</keyword>
<dbReference type="EMBL" id="VIEB01001227">
    <property type="protein sequence ID" value="TQD74019.1"/>
    <property type="molecule type" value="Genomic_DNA"/>
</dbReference>
<accession>A0A540KIK5</accession>
<dbReference type="Pfam" id="PF06813">
    <property type="entry name" value="Nodulin-like"/>
    <property type="match status" value="2"/>
</dbReference>